<evidence type="ECO:0000256" key="3">
    <source>
        <dbReference type="ARBA" id="ARBA00022692"/>
    </source>
</evidence>
<proteinExistence type="inferred from homology"/>
<dbReference type="GO" id="GO:0022857">
    <property type="term" value="F:transmembrane transporter activity"/>
    <property type="evidence" value="ECO:0007669"/>
    <property type="project" value="InterPro"/>
</dbReference>
<dbReference type="InterPro" id="IPR000620">
    <property type="entry name" value="EamA_dom"/>
</dbReference>
<evidence type="ECO:0000256" key="2">
    <source>
        <dbReference type="ARBA" id="ARBA00007635"/>
    </source>
</evidence>
<dbReference type="Proteomes" id="UP000594263">
    <property type="component" value="Unplaced"/>
</dbReference>
<feature type="transmembrane region" description="Helical" evidence="6">
    <location>
        <begin position="177"/>
        <end position="197"/>
    </location>
</feature>
<protein>
    <recommendedName>
        <fullName evidence="6">WAT1-related protein</fullName>
    </recommendedName>
</protein>
<feature type="transmembrane region" description="Helical" evidence="6">
    <location>
        <begin position="36"/>
        <end position="57"/>
    </location>
</feature>
<feature type="transmembrane region" description="Helical" evidence="6">
    <location>
        <begin position="131"/>
        <end position="151"/>
    </location>
</feature>
<evidence type="ECO:0000256" key="4">
    <source>
        <dbReference type="ARBA" id="ARBA00022989"/>
    </source>
</evidence>
<feature type="transmembrane region" description="Helical" evidence="6">
    <location>
        <begin position="99"/>
        <end position="119"/>
    </location>
</feature>
<dbReference type="EnsemblPlants" id="Kaladp0059s0200.1.v1.1">
    <property type="protein sequence ID" value="Kaladp0059s0200.1.v1.1"/>
    <property type="gene ID" value="Kaladp0059s0200.v1.1"/>
</dbReference>
<name>A0A7N0UB57_KALFE</name>
<feature type="transmembrane region" description="Helical" evidence="6">
    <location>
        <begin position="245"/>
        <end position="267"/>
    </location>
</feature>
<keyword evidence="4 6" id="KW-1133">Transmembrane helix</keyword>
<feature type="transmembrane region" description="Helical" evidence="6">
    <location>
        <begin position="69"/>
        <end position="93"/>
    </location>
</feature>
<evidence type="ECO:0000256" key="5">
    <source>
        <dbReference type="ARBA" id="ARBA00023136"/>
    </source>
</evidence>
<dbReference type="InterPro" id="IPR030184">
    <property type="entry name" value="WAT1-related"/>
</dbReference>
<dbReference type="PANTHER" id="PTHR31218">
    <property type="entry name" value="WAT1-RELATED PROTEIN"/>
    <property type="match status" value="1"/>
</dbReference>
<organism evidence="8 9">
    <name type="scientific">Kalanchoe fedtschenkoi</name>
    <name type="common">Lavender scallops</name>
    <name type="synonym">South American air plant</name>
    <dbReference type="NCBI Taxonomy" id="63787"/>
    <lineage>
        <taxon>Eukaryota</taxon>
        <taxon>Viridiplantae</taxon>
        <taxon>Streptophyta</taxon>
        <taxon>Embryophyta</taxon>
        <taxon>Tracheophyta</taxon>
        <taxon>Spermatophyta</taxon>
        <taxon>Magnoliopsida</taxon>
        <taxon>eudicotyledons</taxon>
        <taxon>Gunneridae</taxon>
        <taxon>Pentapetalae</taxon>
        <taxon>Saxifragales</taxon>
        <taxon>Crassulaceae</taxon>
        <taxon>Kalanchoe</taxon>
    </lineage>
</organism>
<feature type="domain" description="EamA" evidence="7">
    <location>
        <begin position="180"/>
        <end position="316"/>
    </location>
</feature>
<dbReference type="Gramene" id="Kaladp0059s0200.1.v1.1">
    <property type="protein sequence ID" value="Kaladp0059s0200.1.v1.1"/>
    <property type="gene ID" value="Kaladp0059s0200.v1.1"/>
</dbReference>
<evidence type="ECO:0000256" key="6">
    <source>
        <dbReference type="RuleBase" id="RU363077"/>
    </source>
</evidence>
<evidence type="ECO:0000313" key="8">
    <source>
        <dbReference type="EnsemblPlants" id="Kaladp0059s0200.1.v1.1"/>
    </source>
</evidence>
<feature type="transmembrane region" description="Helical" evidence="6">
    <location>
        <begin position="209"/>
        <end position="233"/>
    </location>
</feature>
<comment type="similarity">
    <text evidence="2 6">Belongs to the drug/metabolite transporter (DMT) superfamily. Plant drug/metabolite exporter (P-DME) (TC 2.A.7.4) family.</text>
</comment>
<feature type="transmembrane region" description="Helical" evidence="6">
    <location>
        <begin position="299"/>
        <end position="319"/>
    </location>
</feature>
<keyword evidence="3 6" id="KW-0812">Transmembrane</keyword>
<reference evidence="8" key="1">
    <citation type="submission" date="2021-01" db="UniProtKB">
        <authorList>
            <consortium name="EnsemblPlants"/>
        </authorList>
    </citation>
    <scope>IDENTIFICATION</scope>
</reference>
<dbReference type="Pfam" id="PF00892">
    <property type="entry name" value="EamA"/>
    <property type="match status" value="2"/>
</dbReference>
<evidence type="ECO:0000259" key="7">
    <source>
        <dbReference type="Pfam" id="PF00892"/>
    </source>
</evidence>
<accession>A0A7N0UB57</accession>
<comment type="subcellular location">
    <subcellularLocation>
        <location evidence="1 6">Membrane</location>
        <topology evidence="1 6">Multi-pass membrane protein</topology>
    </subcellularLocation>
</comment>
<evidence type="ECO:0000313" key="9">
    <source>
        <dbReference type="Proteomes" id="UP000594263"/>
    </source>
</evidence>
<evidence type="ECO:0000256" key="1">
    <source>
        <dbReference type="ARBA" id="ARBA00004141"/>
    </source>
</evidence>
<dbReference type="OMA" id="FYSNTIA"/>
<keyword evidence="9" id="KW-1185">Reference proteome</keyword>
<dbReference type="InterPro" id="IPR037185">
    <property type="entry name" value="EmrE-like"/>
</dbReference>
<dbReference type="GO" id="GO:0016020">
    <property type="term" value="C:membrane"/>
    <property type="evidence" value="ECO:0007669"/>
    <property type="project" value="UniProtKB-SubCell"/>
</dbReference>
<feature type="domain" description="EamA" evidence="7">
    <location>
        <begin position="17"/>
        <end position="149"/>
    </location>
</feature>
<dbReference type="SUPFAM" id="SSF103481">
    <property type="entry name" value="Multidrug resistance efflux transporter EmrE"/>
    <property type="match status" value="1"/>
</dbReference>
<keyword evidence="5 6" id="KW-0472">Membrane</keyword>
<sequence length="351" mass="37420">MGLKRAAPFLGMVMAECAQAGLIILSKLAMADGISSFVFVLYSNAIAALVLFPISFIVHRFSSRPPFTLPVLGGFFMLGVLGCAAQVSGYAGINISSPTLGTAMLNLIPGFTFVLAVIFSMERLDTRSSYTLAKSVGTIVSIIGAFVVTLYKGPPILGSHSPSNLSGEFLVTQQSNWVLGGCLLVVDCIMAASWLILQASILKKYSAELVMVFFYCFFVAIQSAVICLVLEIGSKNWSLNSSIRLYSVIYSGVFGSAFQVGVGTWCLHQTGPVFVAMFKPLGIIITVAIGVIFMGETFYLGSLMGSFVIVVGFYSVMWGKAKEEAEISSGMNISESTSQKVPLLQNSGEGP</sequence>
<dbReference type="AlphaFoldDB" id="A0A7N0UB57"/>
<feature type="transmembrane region" description="Helical" evidence="6">
    <location>
        <begin position="274"/>
        <end position="293"/>
    </location>
</feature>